<organism evidence="2 3">
    <name type="scientific">Thraustotheca clavata</name>
    <dbReference type="NCBI Taxonomy" id="74557"/>
    <lineage>
        <taxon>Eukaryota</taxon>
        <taxon>Sar</taxon>
        <taxon>Stramenopiles</taxon>
        <taxon>Oomycota</taxon>
        <taxon>Saprolegniomycetes</taxon>
        <taxon>Saprolegniales</taxon>
        <taxon>Achlyaceae</taxon>
        <taxon>Thraustotheca</taxon>
    </lineage>
</organism>
<feature type="domain" description="Protein kinase" evidence="1">
    <location>
        <begin position="1"/>
        <end position="171"/>
    </location>
</feature>
<dbReference type="AlphaFoldDB" id="A0A1W0A7S7"/>
<evidence type="ECO:0000313" key="3">
    <source>
        <dbReference type="Proteomes" id="UP000243217"/>
    </source>
</evidence>
<dbReference type="CDD" id="cd00180">
    <property type="entry name" value="PKc"/>
    <property type="match status" value="1"/>
</dbReference>
<protein>
    <recommendedName>
        <fullName evidence="1">Protein kinase domain-containing protein</fullName>
    </recommendedName>
</protein>
<dbReference type="PANTHER" id="PTHR44329">
    <property type="entry name" value="SERINE/THREONINE-PROTEIN KINASE TNNI3K-RELATED"/>
    <property type="match status" value="1"/>
</dbReference>
<dbReference type="EMBL" id="JNBS01000379">
    <property type="protein sequence ID" value="OQS06060.1"/>
    <property type="molecule type" value="Genomic_DNA"/>
</dbReference>
<dbReference type="GO" id="GO:0005524">
    <property type="term" value="F:ATP binding"/>
    <property type="evidence" value="ECO:0007669"/>
    <property type="project" value="InterPro"/>
</dbReference>
<comment type="caution">
    <text evidence="2">The sequence shown here is derived from an EMBL/GenBank/DDBJ whole genome shotgun (WGS) entry which is preliminary data.</text>
</comment>
<evidence type="ECO:0000313" key="2">
    <source>
        <dbReference type="EMBL" id="OQS06060.1"/>
    </source>
</evidence>
<evidence type="ECO:0000259" key="1">
    <source>
        <dbReference type="PROSITE" id="PS50011"/>
    </source>
</evidence>
<dbReference type="GO" id="GO:0004674">
    <property type="term" value="F:protein serine/threonine kinase activity"/>
    <property type="evidence" value="ECO:0007669"/>
    <property type="project" value="TreeGrafter"/>
</dbReference>
<dbReference type="PROSITE" id="PS50011">
    <property type="entry name" value="PROTEIN_KINASE_DOM"/>
    <property type="match status" value="1"/>
</dbReference>
<dbReference type="Pfam" id="PF00069">
    <property type="entry name" value="Pkinase"/>
    <property type="match status" value="1"/>
</dbReference>
<dbReference type="STRING" id="74557.A0A1W0A7S7"/>
<reference evidence="2 3" key="1">
    <citation type="journal article" date="2014" name="Genome Biol. Evol.">
        <title>The secreted proteins of Achlya hypogyna and Thraustotheca clavata identify the ancestral oomycete secretome and reveal gene acquisitions by horizontal gene transfer.</title>
        <authorList>
            <person name="Misner I."/>
            <person name="Blouin N."/>
            <person name="Leonard G."/>
            <person name="Richards T.A."/>
            <person name="Lane C.E."/>
        </authorList>
    </citation>
    <scope>NUCLEOTIDE SEQUENCE [LARGE SCALE GENOMIC DNA]</scope>
    <source>
        <strain evidence="2 3">ATCC 34112</strain>
    </source>
</reference>
<gene>
    <name evidence="2" type="ORF">THRCLA_01882</name>
</gene>
<proteinExistence type="predicted"/>
<sequence length="171" mass="19250">MLGKGAFGVVQRGTYKDLKLCPSPFITRLIGYTTESEPSILLEYVDAGDLQHTKVNYTSIEITWVFANALVDMHSNEIIHRDLKSSIVLLCSKNYIKLGDLGIATNIRTQLTKYVGTRLWNAPEHDTHLYRNWVNQCLAHDPNKRPSAQEICEILEECIGKCISDTSLKGP</sequence>
<keyword evidence="3" id="KW-1185">Reference proteome</keyword>
<dbReference type="OrthoDB" id="2914378at2759"/>
<dbReference type="Gene3D" id="1.10.510.10">
    <property type="entry name" value="Transferase(Phosphotransferase) domain 1"/>
    <property type="match status" value="1"/>
</dbReference>
<name>A0A1W0A7S7_9STRA</name>
<accession>A0A1W0A7S7</accession>
<dbReference type="InterPro" id="IPR000719">
    <property type="entry name" value="Prot_kinase_dom"/>
</dbReference>
<dbReference type="InterPro" id="IPR051681">
    <property type="entry name" value="Ser/Thr_Kinases-Pseudokinases"/>
</dbReference>
<dbReference type="Proteomes" id="UP000243217">
    <property type="component" value="Unassembled WGS sequence"/>
</dbReference>
<dbReference type="SUPFAM" id="SSF56112">
    <property type="entry name" value="Protein kinase-like (PK-like)"/>
    <property type="match status" value="1"/>
</dbReference>
<dbReference type="InterPro" id="IPR011009">
    <property type="entry name" value="Kinase-like_dom_sf"/>
</dbReference>